<dbReference type="FunFam" id="3.30.465.10:FF:000017">
    <property type="entry name" value="Xanthine dehydrogenase, FAD binding subunit"/>
    <property type="match status" value="1"/>
</dbReference>
<dbReference type="Pfam" id="PF00941">
    <property type="entry name" value="FAD_binding_5"/>
    <property type="match status" value="1"/>
</dbReference>
<evidence type="ECO:0000259" key="4">
    <source>
        <dbReference type="PROSITE" id="PS51387"/>
    </source>
</evidence>
<dbReference type="RefSeq" id="WP_084566209.1">
    <property type="nucleotide sequence ID" value="NZ_FTNC01000023.1"/>
</dbReference>
<keyword evidence="6" id="KW-1185">Reference proteome</keyword>
<dbReference type="Gene3D" id="3.30.390.50">
    <property type="entry name" value="CO dehydrogenase flavoprotein, C-terminal domain"/>
    <property type="match status" value="1"/>
</dbReference>
<organism evidence="5 6">
    <name type="scientific">Halanaerobium kushneri</name>
    <dbReference type="NCBI Taxonomy" id="56779"/>
    <lineage>
        <taxon>Bacteria</taxon>
        <taxon>Bacillati</taxon>
        <taxon>Bacillota</taxon>
        <taxon>Clostridia</taxon>
        <taxon>Halanaerobiales</taxon>
        <taxon>Halanaerobiaceae</taxon>
        <taxon>Halanaerobium</taxon>
    </lineage>
</organism>
<dbReference type="EMBL" id="FTNC01000023">
    <property type="protein sequence ID" value="SIR38665.1"/>
    <property type="molecule type" value="Genomic_DNA"/>
</dbReference>
<evidence type="ECO:0000313" key="5">
    <source>
        <dbReference type="EMBL" id="SIR38665.1"/>
    </source>
</evidence>
<dbReference type="GO" id="GO:0016491">
    <property type="term" value="F:oxidoreductase activity"/>
    <property type="evidence" value="ECO:0007669"/>
    <property type="project" value="UniProtKB-KW"/>
</dbReference>
<dbReference type="InterPro" id="IPR016169">
    <property type="entry name" value="FAD-bd_PCMH_sub2"/>
</dbReference>
<keyword evidence="2" id="KW-0274">FAD</keyword>
<keyword evidence="1" id="KW-0285">Flavoprotein</keyword>
<gene>
    <name evidence="5" type="ORF">SAMN05421834_12334</name>
</gene>
<dbReference type="SUPFAM" id="SSF56176">
    <property type="entry name" value="FAD-binding/transporter-associated domain-like"/>
    <property type="match status" value="1"/>
</dbReference>
<accession>A0A1N7AHV6</accession>
<dbReference type="InterPro" id="IPR051312">
    <property type="entry name" value="Diverse_Substr_Oxidored"/>
</dbReference>
<dbReference type="SUPFAM" id="SSF55447">
    <property type="entry name" value="CO dehydrogenase flavoprotein C-terminal domain-like"/>
    <property type="match status" value="1"/>
</dbReference>
<evidence type="ECO:0000256" key="3">
    <source>
        <dbReference type="ARBA" id="ARBA00023002"/>
    </source>
</evidence>
<dbReference type="PANTHER" id="PTHR42659">
    <property type="entry name" value="XANTHINE DEHYDROGENASE SUBUNIT C-RELATED"/>
    <property type="match status" value="1"/>
</dbReference>
<dbReference type="InterPro" id="IPR036318">
    <property type="entry name" value="FAD-bd_PCMH-like_sf"/>
</dbReference>
<dbReference type="Gene3D" id="3.30.43.10">
    <property type="entry name" value="Uridine Diphospho-n-acetylenolpyruvylglucosamine Reductase, domain 2"/>
    <property type="match status" value="1"/>
</dbReference>
<dbReference type="SMART" id="SM01092">
    <property type="entry name" value="CO_deh_flav_C"/>
    <property type="match status" value="1"/>
</dbReference>
<dbReference type="InterPro" id="IPR002346">
    <property type="entry name" value="Mopterin_DH_FAD-bd"/>
</dbReference>
<reference evidence="6" key="1">
    <citation type="submission" date="2017-01" db="EMBL/GenBank/DDBJ databases">
        <authorList>
            <person name="Varghese N."/>
            <person name="Submissions S."/>
        </authorList>
    </citation>
    <scope>NUCLEOTIDE SEQUENCE [LARGE SCALE GENOMIC DNA]</scope>
    <source>
        <strain evidence="6">ATCC 700103</strain>
    </source>
</reference>
<dbReference type="InterPro" id="IPR036683">
    <property type="entry name" value="CO_DH_flav_C_dom_sf"/>
</dbReference>
<evidence type="ECO:0000313" key="6">
    <source>
        <dbReference type="Proteomes" id="UP000185669"/>
    </source>
</evidence>
<dbReference type="PROSITE" id="PS51387">
    <property type="entry name" value="FAD_PCMH"/>
    <property type="match status" value="1"/>
</dbReference>
<dbReference type="Proteomes" id="UP000185669">
    <property type="component" value="Unassembled WGS sequence"/>
</dbReference>
<dbReference type="InterPro" id="IPR016166">
    <property type="entry name" value="FAD-bd_PCMH"/>
</dbReference>
<keyword evidence="3" id="KW-0560">Oxidoreductase</keyword>
<protein>
    <submittedName>
        <fullName evidence="5">Carbon-monoxide dehydrogenase medium subunit/xanthine dehydrogenase FAD-binding subunit</fullName>
    </submittedName>
</protein>
<dbReference type="STRING" id="56779.SAMN05421834_12334"/>
<dbReference type="InterPro" id="IPR016167">
    <property type="entry name" value="FAD-bd_PCMH_sub1"/>
</dbReference>
<proteinExistence type="predicted"/>
<dbReference type="OrthoDB" id="9789842at2"/>
<sequence>MMRKSPMKQESRQTISGVDFKEYFQPESIQKALEIRAEYGDQIEVAAGSTDLLVANYEKLHEIKYWLDLVKLDQLKKIEVIDNELHIGAMVTHLQLMKSDLIKKNLAVLAAAAEDVGSPQIRSRGTIGGNICTSSPAGDLLAPLLSYGASFKLQSTEGERIVKAEEFFTGPKRNSMETDELLTEIIIPLTDNKREGSWIKVGRRKALVISTLTLAVVLEFEGEKIVKAGIAMGSVAPTPVRLKGIEAVMVDQKLTDLDYKALGREVKASINPIDDLRGTKEYREDVAVDVMVRALKEIERKVSS</sequence>
<dbReference type="Gene3D" id="3.30.465.10">
    <property type="match status" value="1"/>
</dbReference>
<dbReference type="InterPro" id="IPR005107">
    <property type="entry name" value="CO_DH_flav_C"/>
</dbReference>
<evidence type="ECO:0000256" key="2">
    <source>
        <dbReference type="ARBA" id="ARBA00022827"/>
    </source>
</evidence>
<dbReference type="PANTHER" id="PTHR42659:SF9">
    <property type="entry name" value="XANTHINE DEHYDROGENASE FAD-BINDING SUBUNIT XDHB-RELATED"/>
    <property type="match status" value="1"/>
</dbReference>
<feature type="domain" description="FAD-binding PCMH-type" evidence="4">
    <location>
        <begin position="15"/>
        <end position="192"/>
    </location>
</feature>
<dbReference type="GO" id="GO:0071949">
    <property type="term" value="F:FAD binding"/>
    <property type="evidence" value="ECO:0007669"/>
    <property type="project" value="InterPro"/>
</dbReference>
<dbReference type="AlphaFoldDB" id="A0A1N7AHV6"/>
<name>A0A1N7AHV6_9FIRM</name>
<dbReference type="Pfam" id="PF03450">
    <property type="entry name" value="CO_deh_flav_C"/>
    <property type="match status" value="1"/>
</dbReference>
<evidence type="ECO:0000256" key="1">
    <source>
        <dbReference type="ARBA" id="ARBA00022630"/>
    </source>
</evidence>